<protein>
    <recommendedName>
        <fullName evidence="3">YkuD domain-containing protein</fullName>
    </recommendedName>
</protein>
<evidence type="ECO:0000313" key="1">
    <source>
        <dbReference type="EMBL" id="NYD43602.1"/>
    </source>
</evidence>
<accession>A0A7Y9E9R8</accession>
<reference evidence="1 2" key="1">
    <citation type="submission" date="2020-07" db="EMBL/GenBank/DDBJ databases">
        <title>Sequencing the genomes of 1000 actinobacteria strains.</title>
        <authorList>
            <person name="Klenk H.-P."/>
        </authorList>
    </citation>
    <scope>NUCLEOTIDE SEQUENCE [LARGE SCALE GENOMIC DNA]</scope>
    <source>
        <strain evidence="1 2">DSM 21350</strain>
    </source>
</reference>
<gene>
    <name evidence="1" type="ORF">BJZ21_003685</name>
</gene>
<dbReference type="AlphaFoldDB" id="A0A7Y9E9R8"/>
<dbReference type="Proteomes" id="UP000535511">
    <property type="component" value="Unassembled WGS sequence"/>
</dbReference>
<dbReference type="RefSeq" id="WP_179665103.1">
    <property type="nucleotide sequence ID" value="NZ_JACCBG010000001.1"/>
</dbReference>
<name>A0A7Y9E9R8_9ACTN</name>
<organism evidence="1 2">
    <name type="scientific">Nocardioides panaciterrulae</name>
    <dbReference type="NCBI Taxonomy" id="661492"/>
    <lineage>
        <taxon>Bacteria</taxon>
        <taxon>Bacillati</taxon>
        <taxon>Actinomycetota</taxon>
        <taxon>Actinomycetes</taxon>
        <taxon>Propionibacteriales</taxon>
        <taxon>Nocardioidaceae</taxon>
        <taxon>Nocardioides</taxon>
    </lineage>
</organism>
<sequence length="228" mass="25325">MTSPVTPRPSAATPGAALVVLVALVTVAAVLAVTGRPAAATRADAHADTPASAPVRARIVFAKDAHHPFRSRVEWRAWRQGPGGRWRLVDHAAWRAGSGFGGPATTDECVHDQGWLPDGHYSFVQYDDYRGNLIKGRVFFLGNKACRNGTVRTDLFIHTETGAHNRPCADRRGDQVCRWEYPRINDYRSHGCVKMAPQDLLALTRHYHRWFRPGVRYPTARVQVVVRG</sequence>
<proteinExistence type="predicted"/>
<keyword evidence="2" id="KW-1185">Reference proteome</keyword>
<dbReference type="EMBL" id="JACCBG010000001">
    <property type="protein sequence ID" value="NYD43602.1"/>
    <property type="molecule type" value="Genomic_DNA"/>
</dbReference>
<evidence type="ECO:0008006" key="3">
    <source>
        <dbReference type="Google" id="ProtNLM"/>
    </source>
</evidence>
<evidence type="ECO:0000313" key="2">
    <source>
        <dbReference type="Proteomes" id="UP000535511"/>
    </source>
</evidence>
<comment type="caution">
    <text evidence="1">The sequence shown here is derived from an EMBL/GenBank/DDBJ whole genome shotgun (WGS) entry which is preliminary data.</text>
</comment>